<dbReference type="GO" id="GO:0051287">
    <property type="term" value="F:NAD binding"/>
    <property type="evidence" value="ECO:0007669"/>
    <property type="project" value="InterPro"/>
</dbReference>
<evidence type="ECO:0000256" key="3">
    <source>
        <dbReference type="RuleBase" id="RU003719"/>
    </source>
</evidence>
<dbReference type="OrthoDB" id="298012at2759"/>
<dbReference type="AlphaFoldDB" id="A0A0M0JIK3"/>
<dbReference type="InterPro" id="IPR050223">
    <property type="entry name" value="D-isomer_2-hydroxyacid_DH"/>
</dbReference>
<evidence type="ECO:0000313" key="7">
    <source>
        <dbReference type="Proteomes" id="UP000037460"/>
    </source>
</evidence>
<evidence type="ECO:0000313" key="6">
    <source>
        <dbReference type="EMBL" id="KOO26409.1"/>
    </source>
</evidence>
<dbReference type="Gene3D" id="3.40.50.720">
    <property type="entry name" value="NAD(P)-binding Rossmann-like Domain"/>
    <property type="match status" value="2"/>
</dbReference>
<proteinExistence type="inferred from homology"/>
<dbReference type="GO" id="GO:0005829">
    <property type="term" value="C:cytosol"/>
    <property type="evidence" value="ECO:0007669"/>
    <property type="project" value="TreeGrafter"/>
</dbReference>
<evidence type="ECO:0000259" key="5">
    <source>
        <dbReference type="Pfam" id="PF02826"/>
    </source>
</evidence>
<dbReference type="InterPro" id="IPR029752">
    <property type="entry name" value="D-isomer_DH_CS1"/>
</dbReference>
<reference evidence="7" key="1">
    <citation type="journal article" date="2015" name="PLoS Genet.">
        <title>Genome Sequence and Transcriptome Analyses of Chrysochromulina tobin: Metabolic Tools for Enhanced Algal Fitness in the Prominent Order Prymnesiales (Haptophyceae).</title>
        <authorList>
            <person name="Hovde B.T."/>
            <person name="Deodato C.R."/>
            <person name="Hunsperger H.M."/>
            <person name="Ryken S.A."/>
            <person name="Yost W."/>
            <person name="Jha R.K."/>
            <person name="Patterson J."/>
            <person name="Monnat R.J. Jr."/>
            <person name="Barlow S.B."/>
            <person name="Starkenburg S.R."/>
            <person name="Cattolico R.A."/>
        </authorList>
    </citation>
    <scope>NUCLEOTIDE SEQUENCE</scope>
    <source>
        <strain evidence="7">CCMP291</strain>
    </source>
</reference>
<keyword evidence="2 3" id="KW-0560">Oxidoreductase</keyword>
<dbReference type="Pfam" id="PF00389">
    <property type="entry name" value="2-Hacid_dh"/>
    <property type="match status" value="1"/>
</dbReference>
<sequence>MPDTVDAAFLDACPLLRIVSGALRGGDNFDIAAMSERGIYFSRCGDLLTAPTAELAVSLATSLARHVAEGDARVRSGSFAGWRPELFGAGLDGATVGIIGLGAVGRALAERLRGFGVARFVWCDEDAGAAAWAAAAAEAWACPAGRAPGARPPPAFERVADARAVLRAADYAFPLTPLMPATRHLVDAAALAGAKRGAFLINVGRGGCVDEGAVADALASGALAGYAADVFELEDWALADRRRDIPAALLADSARTLFTPHLGSAVVSVRREIDMTACENVVDVLVRGVAPRGAVNAPLSVDRGTAT</sequence>
<dbReference type="InterPro" id="IPR006140">
    <property type="entry name" value="D-isomer_DH_NAD-bd"/>
</dbReference>
<dbReference type="SUPFAM" id="SSF52283">
    <property type="entry name" value="Formate/glycerate dehydrogenase catalytic domain-like"/>
    <property type="match status" value="1"/>
</dbReference>
<feature type="domain" description="D-isomer specific 2-hydroxyacid dehydrogenase NAD-binding" evidence="5">
    <location>
        <begin position="58"/>
        <end position="122"/>
    </location>
</feature>
<gene>
    <name evidence="6" type="ORF">Ctob_004551</name>
</gene>
<protein>
    <submittedName>
        <fullName evidence="6">Phosphonate dehydrogenase</fullName>
    </submittedName>
</protein>
<dbReference type="PANTHER" id="PTHR10996:SF257">
    <property type="entry name" value="GLYOXYLATE REDUCTASE 1"/>
    <property type="match status" value="1"/>
</dbReference>
<keyword evidence="7" id="KW-1185">Reference proteome</keyword>
<dbReference type="SUPFAM" id="SSF51735">
    <property type="entry name" value="NAD(P)-binding Rossmann-fold domains"/>
    <property type="match status" value="1"/>
</dbReference>
<dbReference type="PROSITE" id="PS00065">
    <property type="entry name" value="D_2_HYDROXYACID_DH_1"/>
    <property type="match status" value="1"/>
</dbReference>
<dbReference type="InterPro" id="IPR006139">
    <property type="entry name" value="D-isomer_2_OHA_DH_cat_dom"/>
</dbReference>
<dbReference type="PANTHER" id="PTHR10996">
    <property type="entry name" value="2-HYDROXYACID DEHYDROGENASE-RELATED"/>
    <property type="match status" value="1"/>
</dbReference>
<organism evidence="6 7">
    <name type="scientific">Chrysochromulina tobinii</name>
    <dbReference type="NCBI Taxonomy" id="1460289"/>
    <lineage>
        <taxon>Eukaryota</taxon>
        <taxon>Haptista</taxon>
        <taxon>Haptophyta</taxon>
        <taxon>Prymnesiophyceae</taxon>
        <taxon>Prymnesiales</taxon>
        <taxon>Chrysochromulinaceae</taxon>
        <taxon>Chrysochromulina</taxon>
    </lineage>
</organism>
<evidence type="ECO:0000259" key="4">
    <source>
        <dbReference type="Pfam" id="PF00389"/>
    </source>
</evidence>
<dbReference type="Pfam" id="PF02826">
    <property type="entry name" value="2-Hacid_dh_C"/>
    <property type="match status" value="2"/>
</dbReference>
<dbReference type="EMBL" id="JWZX01002856">
    <property type="protein sequence ID" value="KOO26409.1"/>
    <property type="molecule type" value="Genomic_DNA"/>
</dbReference>
<evidence type="ECO:0000256" key="1">
    <source>
        <dbReference type="ARBA" id="ARBA00005854"/>
    </source>
</evidence>
<dbReference type="GO" id="GO:0008465">
    <property type="term" value="F:hydroxypyruvate reductase (NADH) activity"/>
    <property type="evidence" value="ECO:0007669"/>
    <property type="project" value="TreeGrafter"/>
</dbReference>
<dbReference type="GO" id="GO:0030267">
    <property type="term" value="F:glyoxylate reductase (NADPH) activity"/>
    <property type="evidence" value="ECO:0007669"/>
    <property type="project" value="TreeGrafter"/>
</dbReference>
<comment type="similarity">
    <text evidence="1 3">Belongs to the D-isomer specific 2-hydroxyacid dehydrogenase family.</text>
</comment>
<feature type="domain" description="D-isomer specific 2-hydroxyacid dehydrogenase catalytic" evidence="4">
    <location>
        <begin position="4"/>
        <end position="288"/>
    </location>
</feature>
<name>A0A0M0JIK3_9EUKA</name>
<dbReference type="InterPro" id="IPR036291">
    <property type="entry name" value="NAD(P)-bd_dom_sf"/>
</dbReference>
<evidence type="ECO:0000256" key="2">
    <source>
        <dbReference type="ARBA" id="ARBA00023002"/>
    </source>
</evidence>
<accession>A0A0M0JIK3</accession>
<feature type="domain" description="D-isomer specific 2-hydroxyacid dehydrogenase NAD-binding" evidence="5">
    <location>
        <begin position="159"/>
        <end position="263"/>
    </location>
</feature>
<comment type="caution">
    <text evidence="6">The sequence shown here is derived from an EMBL/GenBank/DDBJ whole genome shotgun (WGS) entry which is preliminary data.</text>
</comment>
<dbReference type="Proteomes" id="UP000037460">
    <property type="component" value="Unassembled WGS sequence"/>
</dbReference>